<dbReference type="InterPro" id="IPR052337">
    <property type="entry name" value="SAT4-like"/>
</dbReference>
<dbReference type="PANTHER" id="PTHR33048">
    <property type="entry name" value="PTH11-LIKE INTEGRAL MEMBRANE PROTEIN (AFU_ORTHOLOGUE AFUA_5G11245)"/>
    <property type="match status" value="1"/>
</dbReference>
<feature type="domain" description="Rhodopsin" evidence="8">
    <location>
        <begin position="38"/>
        <end position="275"/>
    </location>
</feature>
<evidence type="ECO:0000313" key="10">
    <source>
        <dbReference type="Proteomes" id="UP001216150"/>
    </source>
</evidence>
<comment type="similarity">
    <text evidence="5">Belongs to the SAT4 family.</text>
</comment>
<keyword evidence="4 7" id="KW-0472">Membrane</keyword>
<evidence type="ECO:0000256" key="4">
    <source>
        <dbReference type="ARBA" id="ARBA00023136"/>
    </source>
</evidence>
<dbReference type="AlphaFoldDB" id="A0AAD6E2D8"/>
<proteinExistence type="inferred from homology"/>
<dbReference type="Pfam" id="PF20684">
    <property type="entry name" value="Fung_rhodopsin"/>
    <property type="match status" value="1"/>
</dbReference>
<feature type="transmembrane region" description="Helical" evidence="7">
    <location>
        <begin position="255"/>
        <end position="274"/>
    </location>
</feature>
<protein>
    <recommendedName>
        <fullName evidence="8">Rhodopsin domain-containing protein</fullName>
    </recommendedName>
</protein>
<dbReference type="EMBL" id="JAQJAC010000001">
    <property type="protein sequence ID" value="KAJ5599227.1"/>
    <property type="molecule type" value="Genomic_DNA"/>
</dbReference>
<dbReference type="InterPro" id="IPR049326">
    <property type="entry name" value="Rhodopsin_dom_fungi"/>
</dbReference>
<accession>A0AAD6E2D8</accession>
<reference evidence="9 10" key="1">
    <citation type="journal article" date="2023" name="IMA Fungus">
        <title>Comparative genomic study of the Penicillium genus elucidates a diverse pangenome and 15 lateral gene transfer events.</title>
        <authorList>
            <person name="Petersen C."/>
            <person name="Sorensen T."/>
            <person name="Nielsen M.R."/>
            <person name="Sondergaard T.E."/>
            <person name="Sorensen J.L."/>
            <person name="Fitzpatrick D.A."/>
            <person name="Frisvad J.C."/>
            <person name="Nielsen K.L."/>
        </authorList>
    </citation>
    <scope>NUCLEOTIDE SEQUENCE [LARGE SCALE GENOMIC DNA]</scope>
    <source>
        <strain evidence="9 10">IBT 29057</strain>
    </source>
</reference>
<feature type="transmembrane region" description="Helical" evidence="7">
    <location>
        <begin position="215"/>
        <end position="235"/>
    </location>
</feature>
<evidence type="ECO:0000313" key="9">
    <source>
        <dbReference type="EMBL" id="KAJ5599227.1"/>
    </source>
</evidence>
<evidence type="ECO:0000256" key="2">
    <source>
        <dbReference type="ARBA" id="ARBA00022692"/>
    </source>
</evidence>
<keyword evidence="2 7" id="KW-0812">Transmembrane</keyword>
<comment type="subcellular location">
    <subcellularLocation>
        <location evidence="1">Membrane</location>
        <topology evidence="1">Multi-pass membrane protein</topology>
    </subcellularLocation>
</comment>
<feature type="transmembrane region" description="Helical" evidence="7">
    <location>
        <begin position="54"/>
        <end position="82"/>
    </location>
</feature>
<dbReference type="GO" id="GO:0016020">
    <property type="term" value="C:membrane"/>
    <property type="evidence" value="ECO:0007669"/>
    <property type="project" value="UniProtKB-SubCell"/>
</dbReference>
<keyword evidence="3 7" id="KW-1133">Transmembrane helix</keyword>
<comment type="caution">
    <text evidence="9">The sequence shown here is derived from an EMBL/GenBank/DDBJ whole genome shotgun (WGS) entry which is preliminary data.</text>
</comment>
<feature type="transmembrane region" description="Helical" evidence="7">
    <location>
        <begin position="181"/>
        <end position="203"/>
    </location>
</feature>
<organism evidence="9 10">
    <name type="scientific">Penicillium hetheringtonii</name>
    <dbReference type="NCBI Taxonomy" id="911720"/>
    <lineage>
        <taxon>Eukaryota</taxon>
        <taxon>Fungi</taxon>
        <taxon>Dikarya</taxon>
        <taxon>Ascomycota</taxon>
        <taxon>Pezizomycotina</taxon>
        <taxon>Eurotiomycetes</taxon>
        <taxon>Eurotiomycetidae</taxon>
        <taxon>Eurotiales</taxon>
        <taxon>Aspergillaceae</taxon>
        <taxon>Penicillium</taxon>
    </lineage>
</organism>
<sequence length="334" mass="36580">MSMPTGTFVHALGHNWLGKADIAVQTILLAAVSVIVGFRLWSRRRLQISLQGNDWFIVAATIVMLGRYVVELLLILLCGMGLHADEVDRTGGPEAFVRFKKLTYIGELLWATVLGLTQLSILQYYLRRLQQRLAMRLSYAGMGLCSALWIASSLATAFICTPSRKVWLASLEGDCGNRNKLHTGCAVSGLILNVFILLLPLPVIRNMQLTWPKKVWLAIIYILGLVLIGLSAVRIKTELFLISGDSTYGSARGSLLSSVETLLGIIVACLPVLAPGSQRINGTTECTSIVQTPRSDHVANRYWKASVLSNGQMEDSEPEIPPSHSDPTTHGKKV</sequence>
<evidence type="ECO:0000256" key="7">
    <source>
        <dbReference type="SAM" id="Phobius"/>
    </source>
</evidence>
<feature type="transmembrane region" description="Helical" evidence="7">
    <location>
        <begin position="22"/>
        <end position="42"/>
    </location>
</feature>
<evidence type="ECO:0000256" key="3">
    <source>
        <dbReference type="ARBA" id="ARBA00022989"/>
    </source>
</evidence>
<evidence type="ECO:0000256" key="1">
    <source>
        <dbReference type="ARBA" id="ARBA00004141"/>
    </source>
</evidence>
<gene>
    <name evidence="9" type="ORF">N7450_000294</name>
</gene>
<dbReference type="PANTHER" id="PTHR33048:SF47">
    <property type="entry name" value="INTEGRAL MEMBRANE PROTEIN-RELATED"/>
    <property type="match status" value="1"/>
</dbReference>
<name>A0AAD6E2D8_9EURO</name>
<feature type="region of interest" description="Disordered" evidence="6">
    <location>
        <begin position="312"/>
        <end position="334"/>
    </location>
</feature>
<dbReference type="Proteomes" id="UP001216150">
    <property type="component" value="Unassembled WGS sequence"/>
</dbReference>
<feature type="transmembrane region" description="Helical" evidence="7">
    <location>
        <begin position="137"/>
        <end position="161"/>
    </location>
</feature>
<evidence type="ECO:0000259" key="8">
    <source>
        <dbReference type="Pfam" id="PF20684"/>
    </source>
</evidence>
<evidence type="ECO:0000256" key="5">
    <source>
        <dbReference type="ARBA" id="ARBA00038359"/>
    </source>
</evidence>
<evidence type="ECO:0000256" key="6">
    <source>
        <dbReference type="SAM" id="MobiDB-lite"/>
    </source>
</evidence>
<keyword evidence="10" id="KW-1185">Reference proteome</keyword>
<feature type="transmembrane region" description="Helical" evidence="7">
    <location>
        <begin position="102"/>
        <end position="125"/>
    </location>
</feature>